<reference evidence="2 3" key="1">
    <citation type="submission" date="2018-11" db="EMBL/GenBank/DDBJ databases">
        <authorList>
            <consortium name="Pathogen Informatics"/>
        </authorList>
    </citation>
    <scope>NUCLEOTIDE SEQUENCE [LARGE SCALE GENOMIC DNA]</scope>
    <source>
        <strain>Denwood</strain>
        <strain evidence="3">Zambia</strain>
    </source>
</reference>
<dbReference type="AlphaFoldDB" id="A0A183Q2T1"/>
<name>A0A183Q2T1_9TREM</name>
<dbReference type="EMBL" id="UZAL01045702">
    <property type="protein sequence ID" value="VDP83660.1"/>
    <property type="molecule type" value="Genomic_DNA"/>
</dbReference>
<evidence type="ECO:0000313" key="3">
    <source>
        <dbReference type="Proteomes" id="UP000269396"/>
    </source>
</evidence>
<dbReference type="STRING" id="31246.A0A183Q2T1"/>
<sequence>MDHNTIFALQSTPSIVNINKFSQYNSRLMKTGYKRIRPMCNEMNLKKMNRIDNDDNDDSMEHQTINIPNNNIQQQHHEEQDVITHQSVLHRSLAECLKRLCNEIQSNHFLPITMNASLNTDTINSIHNDYSTCITTPITIPTTNINTTNTSVSMYPTQALDLSITSNITLNESISNDSLNITNTFNKSLSPSPTLSSYYSLNNNNNNFIALTLSSSSSDSSTSLMSSFSNNTMPQQEQQEQRNTVSLTNITNQTDSLINSLNYDTSNNINTNVSSSNDNHSQQQTIHYDSPNIINTGKYCGIPSVLATTHSLRNSNNNDNNNNN</sequence>
<evidence type="ECO:0000313" key="2">
    <source>
        <dbReference type="EMBL" id="VDP83660.1"/>
    </source>
</evidence>
<gene>
    <name evidence="2" type="ORF">SMTD_LOCUS20918</name>
</gene>
<proteinExistence type="predicted"/>
<feature type="region of interest" description="Disordered" evidence="1">
    <location>
        <begin position="222"/>
        <end position="243"/>
    </location>
</feature>
<accession>A0A183Q2T1</accession>
<evidence type="ECO:0000256" key="1">
    <source>
        <dbReference type="SAM" id="MobiDB-lite"/>
    </source>
</evidence>
<keyword evidence="3" id="KW-1185">Reference proteome</keyword>
<dbReference type="Proteomes" id="UP000269396">
    <property type="component" value="Unassembled WGS sequence"/>
</dbReference>
<feature type="compositionally biased region" description="Polar residues" evidence="1">
    <location>
        <begin position="230"/>
        <end position="243"/>
    </location>
</feature>
<protein>
    <submittedName>
        <fullName evidence="2">Uncharacterized protein</fullName>
    </submittedName>
</protein>
<organism evidence="2 3">
    <name type="scientific">Schistosoma mattheei</name>
    <dbReference type="NCBI Taxonomy" id="31246"/>
    <lineage>
        <taxon>Eukaryota</taxon>
        <taxon>Metazoa</taxon>
        <taxon>Spiralia</taxon>
        <taxon>Lophotrochozoa</taxon>
        <taxon>Platyhelminthes</taxon>
        <taxon>Trematoda</taxon>
        <taxon>Digenea</taxon>
        <taxon>Strigeidida</taxon>
        <taxon>Schistosomatoidea</taxon>
        <taxon>Schistosomatidae</taxon>
        <taxon>Schistosoma</taxon>
    </lineage>
</organism>
<feature type="non-terminal residue" evidence="2">
    <location>
        <position position="324"/>
    </location>
</feature>